<comment type="caution">
    <text evidence="1">The sequence shown here is derived from an EMBL/GenBank/DDBJ whole genome shotgun (WGS) entry which is preliminary data.</text>
</comment>
<dbReference type="GO" id="GO:0052689">
    <property type="term" value="F:carboxylic ester hydrolase activity"/>
    <property type="evidence" value="ECO:0007669"/>
    <property type="project" value="InterPro"/>
</dbReference>
<sequence>MPVLAGAEPFSHTGSPDVGVLLCHGFTGSPASMRPWGEHLAEAGYTVRGPRLPGHGTTWREMNRTGWTDWYACVEAEFGELARDCESVFVFGLSMGGTLALRLAEQHGDAVAGLALVNPSVLTLRRDARLLPLLARFVPSVKGVAGDIAKPGVTELAYGRTPVRAAASLAQLWKLVRADLHKVTQPLLLLHSVVDHVVEPVNSRIIAEGVRSTDLTEVLLHDSYHVATLDNDAPLIFERSVEFVRSVRQVGAR</sequence>
<organism evidence="1 2">
    <name type="scientific">Prauserella muralis</name>
    <dbReference type="NCBI Taxonomy" id="588067"/>
    <lineage>
        <taxon>Bacteria</taxon>
        <taxon>Bacillati</taxon>
        <taxon>Actinomycetota</taxon>
        <taxon>Actinomycetes</taxon>
        <taxon>Pseudonocardiales</taxon>
        <taxon>Pseudonocardiaceae</taxon>
        <taxon>Prauserella</taxon>
    </lineage>
</organism>
<reference evidence="1 2" key="1">
    <citation type="submission" date="2016-07" db="EMBL/GenBank/DDBJ databases">
        <title>Draft genome sequence of Prauserella muralis DSM 45305, isolated from a mould-covered wall in an indoor environment.</title>
        <authorList>
            <person name="Ruckert C."/>
            <person name="Albersmeier A."/>
            <person name="Jiang C.-L."/>
            <person name="Jiang Y."/>
            <person name="Kalinowski J."/>
            <person name="Schneider O."/>
            <person name="Winkler A."/>
            <person name="Zotchev S.B."/>
        </authorList>
    </citation>
    <scope>NUCLEOTIDE SEQUENCE [LARGE SCALE GENOMIC DNA]</scope>
    <source>
        <strain evidence="1 2">DSM 45305</strain>
    </source>
</reference>
<dbReference type="RefSeq" id="WP_112282465.1">
    <property type="nucleotide sequence ID" value="NZ_MASW01000002.1"/>
</dbReference>
<proteinExistence type="predicted"/>
<dbReference type="AlphaFoldDB" id="A0A2V4B396"/>
<dbReference type="InterPro" id="IPR022742">
    <property type="entry name" value="Hydrolase_4"/>
</dbReference>
<evidence type="ECO:0000313" key="1">
    <source>
        <dbReference type="EMBL" id="PXY28462.1"/>
    </source>
</evidence>
<dbReference type="PIRSF" id="PIRSF017388">
    <property type="entry name" value="Esterase_lipase"/>
    <property type="match status" value="1"/>
</dbReference>
<keyword evidence="2" id="KW-1185">Reference proteome</keyword>
<dbReference type="InterPro" id="IPR051044">
    <property type="entry name" value="MAG_DAG_Lipase"/>
</dbReference>
<dbReference type="OrthoDB" id="9786110at2"/>
<dbReference type="SUPFAM" id="SSF53474">
    <property type="entry name" value="alpha/beta-Hydrolases"/>
    <property type="match status" value="1"/>
</dbReference>
<dbReference type="Proteomes" id="UP000249915">
    <property type="component" value="Unassembled WGS sequence"/>
</dbReference>
<name>A0A2V4B396_9PSEU</name>
<dbReference type="Gene3D" id="3.40.50.1820">
    <property type="entry name" value="alpha/beta hydrolase"/>
    <property type="match status" value="1"/>
</dbReference>
<accession>A0A2V4B396</accession>
<dbReference type="Pfam" id="PF12146">
    <property type="entry name" value="Hydrolase_4"/>
    <property type="match status" value="1"/>
</dbReference>
<dbReference type="PANTHER" id="PTHR11614">
    <property type="entry name" value="PHOSPHOLIPASE-RELATED"/>
    <property type="match status" value="1"/>
</dbReference>
<dbReference type="InterPro" id="IPR029058">
    <property type="entry name" value="AB_hydrolase_fold"/>
</dbReference>
<evidence type="ECO:0000313" key="2">
    <source>
        <dbReference type="Proteomes" id="UP000249915"/>
    </source>
</evidence>
<dbReference type="EMBL" id="MASW01000002">
    <property type="protein sequence ID" value="PXY28462.1"/>
    <property type="molecule type" value="Genomic_DNA"/>
</dbReference>
<gene>
    <name evidence="1" type="ORF">BAY60_17040</name>
</gene>
<dbReference type="InterPro" id="IPR012354">
    <property type="entry name" value="Esterase_lipase"/>
</dbReference>
<protein>
    <submittedName>
        <fullName evidence="1">Esterase</fullName>
    </submittedName>
</protein>